<evidence type="ECO:0000313" key="1">
    <source>
        <dbReference type="EMBL" id="EAS41570.1"/>
    </source>
</evidence>
<accession>Q1YZ87</accession>
<gene>
    <name evidence="1" type="ORF">P3TCK_18389</name>
</gene>
<evidence type="ECO:0000313" key="2">
    <source>
        <dbReference type="Proteomes" id="UP000003789"/>
    </source>
</evidence>
<dbReference type="Proteomes" id="UP000003789">
    <property type="component" value="Unassembled WGS sequence"/>
</dbReference>
<protein>
    <submittedName>
        <fullName evidence="1">Uncharacterized protein</fullName>
    </submittedName>
</protein>
<reference evidence="1 2" key="1">
    <citation type="submission" date="2006-03" db="EMBL/GenBank/DDBJ databases">
        <authorList>
            <person name="Bartlett D.H."/>
            <person name="Valle G."/>
            <person name="Lauro F.M."/>
            <person name="Vezzi A."/>
            <person name="Simonato F."/>
            <person name="Eloe E."/>
            <person name="Vitulo N."/>
            <person name="Stratton T.K."/>
            <person name="D'angelo M."/>
            <person name="Ferriera S."/>
            <person name="Johnson J."/>
            <person name="Kravitz S."/>
            <person name="Beeson K."/>
            <person name="Sutton G."/>
            <person name="Rogers Y."/>
            <person name="Friedman R."/>
            <person name="Frazier M."/>
            <person name="Venter J.C."/>
        </authorList>
    </citation>
    <scope>NUCLEOTIDE SEQUENCE [LARGE SCALE GENOMIC DNA]</scope>
    <source>
        <strain evidence="1 2">3TCK</strain>
    </source>
</reference>
<dbReference type="AlphaFoldDB" id="Q1YZ87"/>
<dbReference type="HOGENOM" id="CLU_2881996_0_0_6"/>
<sequence>MALLIQVKHGCPFLFHTGNDSLPPLISFLPIYSPSFIGDHIHLDTYRHLALIIKKINYPTDQV</sequence>
<name>Q1YZ87_9GAMM</name>
<dbReference type="EMBL" id="AAPH01000032">
    <property type="protein sequence ID" value="EAS41570.1"/>
    <property type="molecule type" value="Genomic_DNA"/>
</dbReference>
<comment type="caution">
    <text evidence="1">The sequence shown here is derived from an EMBL/GenBank/DDBJ whole genome shotgun (WGS) entry which is preliminary data.</text>
</comment>
<proteinExistence type="predicted"/>
<organism evidence="1 2">
    <name type="scientific">Photobacterium profundum 3TCK</name>
    <dbReference type="NCBI Taxonomy" id="314280"/>
    <lineage>
        <taxon>Bacteria</taxon>
        <taxon>Pseudomonadati</taxon>
        <taxon>Pseudomonadota</taxon>
        <taxon>Gammaproteobacteria</taxon>
        <taxon>Vibrionales</taxon>
        <taxon>Vibrionaceae</taxon>
        <taxon>Photobacterium</taxon>
    </lineage>
</organism>